<organism evidence="1">
    <name type="scientific">Acidithiobacillus ferrivorans</name>
    <dbReference type="NCBI Taxonomy" id="160808"/>
    <lineage>
        <taxon>Bacteria</taxon>
        <taxon>Pseudomonadati</taxon>
        <taxon>Pseudomonadota</taxon>
        <taxon>Acidithiobacillia</taxon>
        <taxon>Acidithiobacillales</taxon>
        <taxon>Acidithiobacillaceae</taxon>
        <taxon>Acidithiobacillus</taxon>
    </lineage>
</organism>
<accession>A0A060UJC8</accession>
<comment type="caution">
    <text evidence="1">The sequence shown here is derived from an EMBL/GenBank/DDBJ whole genome shotgun (WGS) entry which is preliminary data.</text>
</comment>
<reference evidence="1" key="2">
    <citation type="submission" date="2014-07" db="EMBL/GenBank/DDBJ databases">
        <title>Initial genome analysis of the psychrotolerant acidophile Acidithiobacillus ferrivorans CF27: insights into iron and sulfur oxidation pathways and into biofilm formation.</title>
        <authorList>
            <person name="Talla E."/>
            <person name="Hedrich S."/>
            <person name="Mangenot S."/>
            <person name="Ji B."/>
            <person name="Johnson D.B."/>
            <person name="Barbe V."/>
            <person name="Bonnefoy V."/>
        </authorList>
    </citation>
    <scope>NUCLEOTIDE SEQUENCE [LARGE SCALE GENOMIC DNA]</scope>
    <source>
        <strain evidence="1">CF27</strain>
    </source>
</reference>
<dbReference type="EMBL" id="CCCS020000002">
    <property type="protein sequence ID" value="CDQ08615.1"/>
    <property type="molecule type" value="Genomic_DNA"/>
</dbReference>
<sequence length="69" mass="7826">MPCLRTSYYVKSGPFSQMGSIMGFMPGCKEILTHWETTHPTMLKGRRRAVRLLVPFVASASLPQVRSRQ</sequence>
<protein>
    <submittedName>
        <fullName evidence="1">Uncharacterized protein</fullName>
    </submittedName>
</protein>
<name>A0A060UJC8_9PROT</name>
<evidence type="ECO:0000313" key="1">
    <source>
        <dbReference type="EMBL" id="CDQ08615.1"/>
    </source>
</evidence>
<proteinExistence type="predicted"/>
<gene>
    <name evidence="1" type="ORF">AFERRI_100050</name>
</gene>
<dbReference type="AlphaFoldDB" id="A0A060UJC8"/>
<reference evidence="1" key="1">
    <citation type="submission" date="2014-03" db="EMBL/GenBank/DDBJ databases">
        <authorList>
            <person name="Genoscope - CEA"/>
        </authorList>
    </citation>
    <scope>NUCLEOTIDE SEQUENCE [LARGE SCALE GENOMIC DNA]</scope>
    <source>
        <strain evidence="1">CF27</strain>
    </source>
</reference>